<dbReference type="PANTHER" id="PTHR31635:SF196">
    <property type="entry name" value="REVERSE TRANSCRIPTASE DOMAIN-CONTAINING PROTEIN-RELATED"/>
    <property type="match status" value="1"/>
</dbReference>
<dbReference type="EMBL" id="CAUEEQ010028115">
    <property type="protein sequence ID" value="CAJ0948231.1"/>
    <property type="molecule type" value="Genomic_DNA"/>
</dbReference>
<organism evidence="3 4">
    <name type="scientific">Ranitomeya imitator</name>
    <name type="common">mimic poison frog</name>
    <dbReference type="NCBI Taxonomy" id="111125"/>
    <lineage>
        <taxon>Eukaryota</taxon>
        <taxon>Metazoa</taxon>
        <taxon>Chordata</taxon>
        <taxon>Craniata</taxon>
        <taxon>Vertebrata</taxon>
        <taxon>Euteleostomi</taxon>
        <taxon>Amphibia</taxon>
        <taxon>Batrachia</taxon>
        <taxon>Anura</taxon>
        <taxon>Neobatrachia</taxon>
        <taxon>Hyloidea</taxon>
        <taxon>Dendrobatidae</taxon>
        <taxon>Dendrobatinae</taxon>
        <taxon>Ranitomeya</taxon>
    </lineage>
</organism>
<feature type="domain" description="Reverse transcriptase zinc-binding" evidence="2">
    <location>
        <begin position="403"/>
        <end position="471"/>
    </location>
</feature>
<evidence type="ECO:0000259" key="1">
    <source>
        <dbReference type="Pfam" id="PF00078"/>
    </source>
</evidence>
<gene>
    <name evidence="3" type="ORF">RIMI_LOCUS12058518</name>
</gene>
<accession>A0ABN9LTA1</accession>
<dbReference type="InterPro" id="IPR026960">
    <property type="entry name" value="RVT-Znf"/>
</dbReference>
<dbReference type="InterPro" id="IPR000477">
    <property type="entry name" value="RT_dom"/>
</dbReference>
<keyword evidence="4" id="KW-1185">Reference proteome</keyword>
<dbReference type="SUPFAM" id="SSF56672">
    <property type="entry name" value="DNA/RNA polymerases"/>
    <property type="match status" value="1"/>
</dbReference>
<proteinExistence type="predicted"/>
<dbReference type="Pfam" id="PF13966">
    <property type="entry name" value="zf-RVT"/>
    <property type="match status" value="1"/>
</dbReference>
<comment type="caution">
    <text evidence="3">The sequence shown here is derived from an EMBL/GenBank/DDBJ whole genome shotgun (WGS) entry which is preliminary data.</text>
</comment>
<protein>
    <recommendedName>
        <fullName evidence="5">Reverse transcriptase domain-containing protein</fullName>
    </recommendedName>
</protein>
<dbReference type="PANTHER" id="PTHR31635">
    <property type="entry name" value="REVERSE TRANSCRIPTASE DOMAIN-CONTAINING PROTEIN-RELATED"/>
    <property type="match status" value="1"/>
</dbReference>
<sequence>MECLAKLNVFINSFLIKKTIDQSFIKGALNSLKYSLDRGDQEQLCTEVTLPEIDAAIKSFSYGKTPGSDGLPAEFYREFWDVLRPDLFLVFKEAFKCDVLPLSWRSGLVSLIFKKGAKSHLANWRPITLLNVDYKLMSKVLVNRFKGVLSKVIYEDQVCGVPGRGVAEHLNTIRDVIWYQQSRSQDLAILSLDFQKAFDPFKLNIEKCDCFARGNWSDVSIPDLPIQSEKIKILGVVFDQQNNGTKSWDVVREKVQKKIDFWKLRKLTIEGKVLIIKALLLPIMLYLSYVYPPSDLVAKKLQRMLFEFIWSSKFEKVKRKTMHKPHHLGGKDKKKKWVSISLTCPVLLSPPKQYVILEKVVRLYDLESIDMPTLKNPRKLLQQIRKQEVMAPISYYSFNRVAKVWKIVNAPYLTNQHKDLAWMIVQECLPTRDFQYKRRLSSIQTCPRHQCNNDETTMHLIWNCDFAQQVWKQCGELLKFLSGLNFLSHEVVLYGIFFKHGQRKRKSFMVYTKLY</sequence>
<dbReference type="InterPro" id="IPR043502">
    <property type="entry name" value="DNA/RNA_pol_sf"/>
</dbReference>
<dbReference type="Pfam" id="PF00078">
    <property type="entry name" value="RVT_1"/>
    <property type="match status" value="1"/>
</dbReference>
<name>A0ABN9LTA1_9NEOB</name>
<feature type="domain" description="Reverse transcriptase" evidence="1">
    <location>
        <begin position="116"/>
        <end position="204"/>
    </location>
</feature>
<evidence type="ECO:0000313" key="4">
    <source>
        <dbReference type="Proteomes" id="UP001176940"/>
    </source>
</evidence>
<evidence type="ECO:0000313" key="3">
    <source>
        <dbReference type="EMBL" id="CAJ0948231.1"/>
    </source>
</evidence>
<reference evidence="3" key="1">
    <citation type="submission" date="2023-07" db="EMBL/GenBank/DDBJ databases">
        <authorList>
            <person name="Stuckert A."/>
        </authorList>
    </citation>
    <scope>NUCLEOTIDE SEQUENCE</scope>
</reference>
<evidence type="ECO:0000259" key="2">
    <source>
        <dbReference type="Pfam" id="PF13966"/>
    </source>
</evidence>
<dbReference type="Proteomes" id="UP001176940">
    <property type="component" value="Unassembled WGS sequence"/>
</dbReference>
<evidence type="ECO:0008006" key="5">
    <source>
        <dbReference type="Google" id="ProtNLM"/>
    </source>
</evidence>